<feature type="region of interest" description="Disordered" evidence="1">
    <location>
        <begin position="1"/>
        <end position="105"/>
    </location>
</feature>
<protein>
    <submittedName>
        <fullName evidence="2">Uncharacterized protein</fullName>
    </submittedName>
</protein>
<evidence type="ECO:0000313" key="3">
    <source>
        <dbReference type="Proteomes" id="UP000182658"/>
    </source>
</evidence>
<accession>A0A1J7J753</accession>
<evidence type="ECO:0000313" key="2">
    <source>
        <dbReference type="EMBL" id="OIW24988.1"/>
    </source>
</evidence>
<feature type="non-terminal residue" evidence="2">
    <location>
        <position position="1"/>
    </location>
</feature>
<gene>
    <name evidence="2" type="ORF">CONLIGDRAFT_717945</name>
</gene>
<feature type="compositionally biased region" description="Basic residues" evidence="1">
    <location>
        <begin position="88"/>
        <end position="105"/>
    </location>
</feature>
<organism evidence="2 3">
    <name type="scientific">Coniochaeta ligniaria NRRL 30616</name>
    <dbReference type="NCBI Taxonomy" id="1408157"/>
    <lineage>
        <taxon>Eukaryota</taxon>
        <taxon>Fungi</taxon>
        <taxon>Dikarya</taxon>
        <taxon>Ascomycota</taxon>
        <taxon>Pezizomycotina</taxon>
        <taxon>Sordariomycetes</taxon>
        <taxon>Sordariomycetidae</taxon>
        <taxon>Coniochaetales</taxon>
        <taxon>Coniochaetaceae</taxon>
        <taxon>Coniochaeta</taxon>
    </lineage>
</organism>
<name>A0A1J7J753_9PEZI</name>
<proteinExistence type="predicted"/>
<feature type="compositionally biased region" description="Basic and acidic residues" evidence="1">
    <location>
        <begin position="14"/>
        <end position="28"/>
    </location>
</feature>
<dbReference type="EMBL" id="KV875102">
    <property type="protein sequence ID" value="OIW24988.1"/>
    <property type="molecule type" value="Genomic_DNA"/>
</dbReference>
<dbReference type="InParanoid" id="A0A1J7J753"/>
<evidence type="ECO:0000256" key="1">
    <source>
        <dbReference type="SAM" id="MobiDB-lite"/>
    </source>
</evidence>
<dbReference type="Proteomes" id="UP000182658">
    <property type="component" value="Unassembled WGS sequence"/>
</dbReference>
<feature type="non-terminal residue" evidence="2">
    <location>
        <position position="105"/>
    </location>
</feature>
<sequence length="105" mass="11794">APRSPAQCSGPSQRQRDRQRRLGPEKNRAAHHPKGPNRRGVLGNNTSREPHPQYQARGTQAGRAGPPEPAEGFHGQVGDARGRGVLRTLRRRRQRRLGRFRGARR</sequence>
<feature type="compositionally biased region" description="Polar residues" evidence="1">
    <location>
        <begin position="1"/>
        <end position="13"/>
    </location>
</feature>
<keyword evidence="3" id="KW-1185">Reference proteome</keyword>
<dbReference type="AlphaFoldDB" id="A0A1J7J753"/>
<reference evidence="2 3" key="1">
    <citation type="submission" date="2016-10" db="EMBL/GenBank/DDBJ databases">
        <title>Draft genome sequence of Coniochaeta ligniaria NRRL30616, a lignocellulolytic fungus for bioabatement of inhibitors in plant biomass hydrolysates.</title>
        <authorList>
            <consortium name="DOE Joint Genome Institute"/>
            <person name="Jimenez D.J."/>
            <person name="Hector R.E."/>
            <person name="Riley R."/>
            <person name="Sun H."/>
            <person name="Grigoriev I.V."/>
            <person name="Van Elsas J.D."/>
            <person name="Nichols N.N."/>
        </authorList>
    </citation>
    <scope>NUCLEOTIDE SEQUENCE [LARGE SCALE GENOMIC DNA]</scope>
    <source>
        <strain evidence="2 3">NRRL 30616</strain>
    </source>
</reference>